<dbReference type="EMBL" id="JAHGAW010000006">
    <property type="protein sequence ID" value="MBT2187356.1"/>
    <property type="molecule type" value="Genomic_DNA"/>
</dbReference>
<keyword evidence="1" id="KW-0378">Hydrolase</keyword>
<dbReference type="InterPro" id="IPR013658">
    <property type="entry name" value="SGL"/>
</dbReference>
<dbReference type="AlphaFoldDB" id="A0A9X1DCD4"/>
<accession>A0A9X1DCD4</accession>
<proteinExistence type="predicted"/>
<evidence type="ECO:0000256" key="2">
    <source>
        <dbReference type="SAM" id="MobiDB-lite"/>
    </source>
</evidence>
<evidence type="ECO:0000313" key="4">
    <source>
        <dbReference type="EMBL" id="MBT2187356.1"/>
    </source>
</evidence>
<dbReference type="Gene3D" id="2.120.10.30">
    <property type="entry name" value="TolB, C-terminal domain"/>
    <property type="match status" value="1"/>
</dbReference>
<dbReference type="SUPFAM" id="SSF63829">
    <property type="entry name" value="Calcium-dependent phosphotriesterase"/>
    <property type="match status" value="1"/>
</dbReference>
<evidence type="ECO:0000313" key="5">
    <source>
        <dbReference type="Proteomes" id="UP001138757"/>
    </source>
</evidence>
<keyword evidence="5" id="KW-1185">Reference proteome</keyword>
<gene>
    <name evidence="4" type="ORF">KK488_10405</name>
</gene>
<reference evidence="4" key="1">
    <citation type="submission" date="2021-05" db="EMBL/GenBank/DDBJ databases">
        <title>Genome of Sphingobium sp. strain.</title>
        <authorList>
            <person name="Fan R."/>
        </authorList>
    </citation>
    <scope>NUCLEOTIDE SEQUENCE</scope>
    <source>
        <strain evidence="4">H33</strain>
    </source>
</reference>
<evidence type="ECO:0000256" key="1">
    <source>
        <dbReference type="ARBA" id="ARBA00022801"/>
    </source>
</evidence>
<dbReference type="InterPro" id="IPR051262">
    <property type="entry name" value="SMP-30/CGR1_Lactonase"/>
</dbReference>
<dbReference type="Proteomes" id="UP001138757">
    <property type="component" value="Unassembled WGS sequence"/>
</dbReference>
<dbReference type="InterPro" id="IPR011042">
    <property type="entry name" value="6-blade_b-propeller_TolB-like"/>
</dbReference>
<protein>
    <submittedName>
        <fullName evidence="4">SMP-30/gluconolactonase/LRE family protein</fullName>
    </submittedName>
</protein>
<feature type="domain" description="SMP-30/Gluconolactonase/LRE-like region" evidence="3">
    <location>
        <begin position="88"/>
        <end position="374"/>
    </location>
</feature>
<dbReference type="RefSeq" id="WP_214623231.1">
    <property type="nucleotide sequence ID" value="NZ_JAHGAW010000006.1"/>
</dbReference>
<dbReference type="Pfam" id="PF08450">
    <property type="entry name" value="SGL"/>
    <property type="match status" value="1"/>
</dbReference>
<organism evidence="4 5">
    <name type="scientific">Sphingobium nicotianae</name>
    <dbReference type="NCBI Taxonomy" id="2782607"/>
    <lineage>
        <taxon>Bacteria</taxon>
        <taxon>Pseudomonadati</taxon>
        <taxon>Pseudomonadota</taxon>
        <taxon>Alphaproteobacteria</taxon>
        <taxon>Sphingomonadales</taxon>
        <taxon>Sphingomonadaceae</taxon>
        <taxon>Sphingobium</taxon>
    </lineage>
</organism>
<sequence>MREQPGMARSTGAPAPSDPPNRIARPGRWAMACAMLSAAIAFCGADAQPAPPSATPQPFRIERADPALDALIAPDATLRTIASGFGFADGPVWVRGHGGVPGHLLVSSIIGNVVYKVSPAGEVSVALDTAGYSGSDFAHDGKLASFARLHLILIGPNCTGIDHQGRLIWCAGQDRALKRLEPDGTRTVLADKADGKRFNGPNDVAIAANGAIYFTDSDVGLRGGINGGLAQMPNAVWMWKDGKVTQVVSRDELGSEPNGIALSPDDKYLYLSAGTMSATPKIMRYPVKADGSVGPGTLFTQGPGIGDGMKTDAKGNLYSTGPMPGIVRITDPTGKLLGLLHMPTVGNREPTKLICASAMAFGGDDAKTLYITACDDVYAIDLKSPGLLEGPAR</sequence>
<dbReference type="PANTHER" id="PTHR47572:SF4">
    <property type="entry name" value="LACTONASE DRP35"/>
    <property type="match status" value="1"/>
</dbReference>
<dbReference type="PANTHER" id="PTHR47572">
    <property type="entry name" value="LIPOPROTEIN-RELATED"/>
    <property type="match status" value="1"/>
</dbReference>
<feature type="region of interest" description="Disordered" evidence="2">
    <location>
        <begin position="1"/>
        <end position="24"/>
    </location>
</feature>
<dbReference type="GO" id="GO:0016787">
    <property type="term" value="F:hydrolase activity"/>
    <property type="evidence" value="ECO:0007669"/>
    <property type="project" value="UniProtKB-KW"/>
</dbReference>
<comment type="caution">
    <text evidence="4">The sequence shown here is derived from an EMBL/GenBank/DDBJ whole genome shotgun (WGS) entry which is preliminary data.</text>
</comment>
<name>A0A9X1DCD4_9SPHN</name>
<evidence type="ECO:0000259" key="3">
    <source>
        <dbReference type="Pfam" id="PF08450"/>
    </source>
</evidence>